<evidence type="ECO:0000259" key="4">
    <source>
        <dbReference type="Pfam" id="PF13458"/>
    </source>
</evidence>
<proteinExistence type="inferred from homology"/>
<evidence type="ECO:0000256" key="3">
    <source>
        <dbReference type="SAM" id="SignalP"/>
    </source>
</evidence>
<keyword evidence="5" id="KW-0675">Receptor</keyword>
<evidence type="ECO:0000256" key="1">
    <source>
        <dbReference type="ARBA" id="ARBA00010062"/>
    </source>
</evidence>
<dbReference type="SUPFAM" id="SSF53822">
    <property type="entry name" value="Periplasmic binding protein-like I"/>
    <property type="match status" value="1"/>
</dbReference>
<dbReference type="EMBL" id="CP002417">
    <property type="protein sequence ID" value="ADU35539.1"/>
    <property type="molecule type" value="Genomic_DNA"/>
</dbReference>
<sequence length="382" mass="40194">MKFFFQPLLIAALCATAAAAWADVNVGVTVSATGPAASLGIPEKNTIALMPKTIGGQKINYIVLDDASDTTAAVANTRKLIAENKVDIVLGSTTTPNSLAMIDVVSEAKVPMISIAASARIIEPMDAKKKWVFKTPQNDIMMSLAIAEHMAANGVKTVAYIGFSDAYGEGWSEEFAKAAALKKITVVANERFSRSDTSVTGQALKIMAAKPDAVLVGGSGTPAALPQKTLKERGYTGKMYQTHGVANSDFLRVGGKDVEGTFLPAGPVLVAAQLPADNPVKKSALAYVTAYEAANGKGTVSTFGAHAWDAGLLMTSAVPVALKKAQPGTPEFRAALRDALEQTKDVSGAHGVFNMTEKDHLGLDQRARVMVKIENGAWKYQP</sequence>
<dbReference type="STRING" id="595537.Varpa_1323"/>
<dbReference type="Pfam" id="PF13458">
    <property type="entry name" value="Peripla_BP_6"/>
    <property type="match status" value="1"/>
</dbReference>
<dbReference type="Proteomes" id="UP000008917">
    <property type="component" value="Chromosome"/>
</dbReference>
<dbReference type="InterPro" id="IPR028082">
    <property type="entry name" value="Peripla_BP_I"/>
</dbReference>
<accession>E6V0D5</accession>
<dbReference type="PANTHER" id="PTHR30483:SF38">
    <property type="entry name" value="BLR7848 PROTEIN"/>
    <property type="match status" value="1"/>
</dbReference>
<feature type="chain" id="PRO_5003213467" evidence="3">
    <location>
        <begin position="23"/>
        <end position="382"/>
    </location>
</feature>
<dbReference type="HOGENOM" id="CLU_027128_0_1_4"/>
<dbReference type="OrthoDB" id="5290698at2"/>
<protein>
    <submittedName>
        <fullName evidence="5">Extracellular ligand-binding receptor</fullName>
    </submittedName>
</protein>
<evidence type="ECO:0000313" key="6">
    <source>
        <dbReference type="Proteomes" id="UP000008917"/>
    </source>
</evidence>
<organism evidence="5 6">
    <name type="scientific">Variovorax paradoxus (strain EPS)</name>
    <dbReference type="NCBI Taxonomy" id="595537"/>
    <lineage>
        <taxon>Bacteria</taxon>
        <taxon>Pseudomonadati</taxon>
        <taxon>Pseudomonadota</taxon>
        <taxon>Betaproteobacteria</taxon>
        <taxon>Burkholderiales</taxon>
        <taxon>Comamonadaceae</taxon>
        <taxon>Variovorax</taxon>
    </lineage>
</organism>
<feature type="signal peptide" evidence="3">
    <location>
        <begin position="1"/>
        <end position="22"/>
    </location>
</feature>
<dbReference type="RefSeq" id="WP_013539784.1">
    <property type="nucleotide sequence ID" value="NC_014931.1"/>
</dbReference>
<keyword evidence="2 3" id="KW-0732">Signal</keyword>
<gene>
    <name evidence="5" type="ordered locus">Varpa_1323</name>
</gene>
<reference evidence="5 6" key="2">
    <citation type="journal article" date="2013" name="Genome Announc.">
        <title>Genome of the Root-Associated Plant Growth-Promoting Bacterium Variovorax paradoxus Strain EPS.</title>
        <authorList>
            <person name="Han J.I."/>
            <person name="Spain J.C."/>
            <person name="Leadbetter J.R."/>
            <person name="Ovchinnikova G."/>
            <person name="Goodwin L.A."/>
            <person name="Han C.S."/>
            <person name="Woyke T."/>
            <person name="Davenport K.W."/>
            <person name="Orwin P.M."/>
        </authorList>
    </citation>
    <scope>NUCLEOTIDE SEQUENCE [LARGE SCALE GENOMIC DNA]</scope>
    <source>
        <strain evidence="5 6">EPS</strain>
    </source>
</reference>
<dbReference type="InterPro" id="IPR028081">
    <property type="entry name" value="Leu-bd"/>
</dbReference>
<dbReference type="Gene3D" id="3.40.50.2300">
    <property type="match status" value="2"/>
</dbReference>
<comment type="similarity">
    <text evidence="1">Belongs to the leucine-binding protein family.</text>
</comment>
<dbReference type="PANTHER" id="PTHR30483">
    <property type="entry name" value="LEUCINE-SPECIFIC-BINDING PROTEIN"/>
    <property type="match status" value="1"/>
</dbReference>
<dbReference type="InterPro" id="IPR051010">
    <property type="entry name" value="BCAA_transport"/>
</dbReference>
<dbReference type="AlphaFoldDB" id="E6V0D5"/>
<dbReference type="CDD" id="cd06333">
    <property type="entry name" value="PBP1_ABC_RPA1789-like"/>
    <property type="match status" value="1"/>
</dbReference>
<evidence type="ECO:0000256" key="2">
    <source>
        <dbReference type="ARBA" id="ARBA00022729"/>
    </source>
</evidence>
<name>E6V0D5_VARPE</name>
<evidence type="ECO:0000313" key="5">
    <source>
        <dbReference type="EMBL" id="ADU35539.1"/>
    </source>
</evidence>
<dbReference type="KEGG" id="vpe:Varpa_1323"/>
<feature type="domain" description="Leucine-binding protein" evidence="4">
    <location>
        <begin position="24"/>
        <end position="370"/>
    </location>
</feature>
<dbReference type="eggNOG" id="COG0683">
    <property type="taxonomic scope" value="Bacteria"/>
</dbReference>
<reference evidence="6" key="1">
    <citation type="submission" date="2010-12" db="EMBL/GenBank/DDBJ databases">
        <title>Complete sequence of Variovorax paradoxus EPS.</title>
        <authorList>
            <consortium name="US DOE Joint Genome Institute"/>
            <person name="Lucas S."/>
            <person name="Copeland A."/>
            <person name="Lapidus A."/>
            <person name="Cheng J.-F."/>
            <person name="Goodwin L."/>
            <person name="Pitluck S."/>
            <person name="Teshima H."/>
            <person name="Detter J.C."/>
            <person name="Han C."/>
            <person name="Tapia R."/>
            <person name="Land M."/>
            <person name="Hauser L."/>
            <person name="Kyrpides N."/>
            <person name="Ivanova N."/>
            <person name="Ovchinnikova G."/>
            <person name="Orwin P."/>
            <person name="Han J.-I.G."/>
            <person name="Woyke T."/>
        </authorList>
    </citation>
    <scope>NUCLEOTIDE SEQUENCE [LARGE SCALE GENOMIC DNA]</scope>
    <source>
        <strain evidence="6">EPS</strain>
    </source>
</reference>